<dbReference type="InParanoid" id="A0A1D6MMW4"/>
<evidence type="ECO:0000313" key="1">
    <source>
        <dbReference type="EMBL" id="ONM30483.1"/>
    </source>
</evidence>
<organism evidence="1">
    <name type="scientific">Zea mays</name>
    <name type="common">Maize</name>
    <dbReference type="NCBI Taxonomy" id="4577"/>
    <lineage>
        <taxon>Eukaryota</taxon>
        <taxon>Viridiplantae</taxon>
        <taxon>Streptophyta</taxon>
        <taxon>Embryophyta</taxon>
        <taxon>Tracheophyta</taxon>
        <taxon>Spermatophyta</taxon>
        <taxon>Magnoliopsida</taxon>
        <taxon>Liliopsida</taxon>
        <taxon>Poales</taxon>
        <taxon>Poaceae</taxon>
        <taxon>PACMAD clade</taxon>
        <taxon>Panicoideae</taxon>
        <taxon>Andropogonodae</taxon>
        <taxon>Andropogoneae</taxon>
        <taxon>Tripsacinae</taxon>
        <taxon>Zea</taxon>
    </lineage>
</organism>
<proteinExistence type="predicted"/>
<accession>A0A1D6MMW4</accession>
<gene>
    <name evidence="1" type="ORF">ZEAMMB73_Zm00001d040065</name>
</gene>
<protein>
    <submittedName>
        <fullName evidence="1">Uncharacterized protein</fullName>
    </submittedName>
</protein>
<dbReference type="eggNOG" id="KOG2532">
    <property type="taxonomic scope" value="Eukaryota"/>
</dbReference>
<name>A0A1D6MMW4_MAIZE</name>
<reference evidence="1" key="1">
    <citation type="submission" date="2015-12" db="EMBL/GenBank/DDBJ databases">
        <title>Update maize B73 reference genome by single molecule sequencing technologies.</title>
        <authorList>
            <consortium name="Maize Genome Sequencing Project"/>
            <person name="Ware D."/>
        </authorList>
    </citation>
    <scope>NUCLEOTIDE SEQUENCE [LARGE SCALE GENOMIC DNA]</scope>
    <source>
        <tissue evidence="1">Seedling</tissue>
    </source>
</reference>
<dbReference type="PaxDb" id="4577-GRMZM2G175284_P01"/>
<dbReference type="EMBL" id="CM007649">
    <property type="protein sequence ID" value="ONM30483.1"/>
    <property type="molecule type" value="Genomic_DNA"/>
</dbReference>
<dbReference type="STRING" id="4577.A0A1D6MMW4"/>
<sequence length="275" mass="29779">MGALDAVGVRSGLRGFPAGLVGSRIRHRVSSVVWLQPWRIVVIGTCVMCLTEGSEDLRKELVSNLPIWRCWLSKFRSVRSFCASMIRVSASLSKLRRTPFQVAPAAGPAPAILAPTPVIPSISAPYITISGDRMDASALAIGTQSECFVACVSGYLSFSTCIGLMNAQDHKGLTELAKKLKSTTEFVSVGFLGPGIALLCLNEAKSPIIASAWLTVAVGLKSFGHSGFLVNLQEGLYFGHSFLSYKYKDLRLYCKLEFLINYGISNYSSKPKTMV</sequence>
<dbReference type="AlphaFoldDB" id="A0A1D6MMW4"/>